<comment type="caution">
    <text evidence="2">The sequence shown here is derived from an EMBL/GenBank/DDBJ whole genome shotgun (WGS) entry which is preliminary data.</text>
</comment>
<protein>
    <submittedName>
        <fullName evidence="2">Uncharacterized protein</fullName>
    </submittedName>
</protein>
<gene>
    <name evidence="2" type="ORF">A8L45_16120</name>
</gene>
<keyword evidence="3" id="KW-1185">Reference proteome</keyword>
<dbReference type="RefSeq" id="WP_068904133.1">
    <property type="nucleotide sequence ID" value="NZ_JBHUIF010000032.1"/>
</dbReference>
<evidence type="ECO:0000313" key="3">
    <source>
        <dbReference type="Proteomes" id="UP000094936"/>
    </source>
</evidence>
<dbReference type="Proteomes" id="UP000094936">
    <property type="component" value="Unassembled WGS sequence"/>
</dbReference>
<reference evidence="2 3" key="1">
    <citation type="submission" date="2016-05" db="EMBL/GenBank/DDBJ databases">
        <title>Genomic Taxonomy of the Vibrionaceae.</title>
        <authorList>
            <person name="Gomez-Gil B."/>
            <person name="Enciso-Ibarra J."/>
        </authorList>
    </citation>
    <scope>NUCLEOTIDE SEQUENCE [LARGE SCALE GENOMIC DNA]</scope>
    <source>
        <strain evidence="2 3">CAIM 1920</strain>
    </source>
</reference>
<organism evidence="2 3">
    <name type="scientific">Veronia pacifica</name>
    <dbReference type="NCBI Taxonomy" id="1080227"/>
    <lineage>
        <taxon>Bacteria</taxon>
        <taxon>Pseudomonadati</taxon>
        <taxon>Pseudomonadota</taxon>
        <taxon>Gammaproteobacteria</taxon>
        <taxon>Vibrionales</taxon>
        <taxon>Vibrionaceae</taxon>
        <taxon>Veronia</taxon>
    </lineage>
</organism>
<name>A0A1C3EEM4_9GAMM</name>
<dbReference type="PROSITE" id="PS51257">
    <property type="entry name" value="PROKAR_LIPOPROTEIN"/>
    <property type="match status" value="1"/>
</dbReference>
<dbReference type="EMBL" id="LYBM01000032">
    <property type="protein sequence ID" value="ODA31644.1"/>
    <property type="molecule type" value="Genomic_DNA"/>
</dbReference>
<evidence type="ECO:0000313" key="2">
    <source>
        <dbReference type="EMBL" id="ODA31644.1"/>
    </source>
</evidence>
<evidence type="ECO:0000256" key="1">
    <source>
        <dbReference type="SAM" id="MobiDB-lite"/>
    </source>
</evidence>
<accession>A0A1C3EEM4</accession>
<feature type="region of interest" description="Disordered" evidence="1">
    <location>
        <begin position="21"/>
        <end position="41"/>
    </location>
</feature>
<sequence length="641" mass="72190">MFHKISLISIIAASLIGCGGGGGGGSESPETGKTKEPTTQSDKLSWQVDGEFIEANVPYIHSDKNLQWYVDGKIVHLATSTVLFAKKSYEGKTISVCLMDSERKKATQCSDKKVFLGIEGKAPEVSSVEILRNGKAPSEVLPGETLTLSYRYYDRDGDSENKADTKIFWNGLQTNSHTFEVPEKLKGKTISVCLIARAKTGLPKTSKKECSQKVSVKNETRPFGLYNIHTKGYFFDKQTITVDSEIVKPVGSHIVGETYELESIPDARFYNNALNVDRALIAGIYKNWQKEIDPSGPSITVKMRVRIRYKDGSTGDFVGSSQKIYIPHIEAVSGRLDNTSMGTWKEARKLDDINKFFSIYPGLTLKFRHFPGFSRIGVRADGIFSQASTENFDGTGDFEWTFHNIWKSVSGRWNRSYEQSKPVNICIERTQENKITTEDFCTELAIYHGVKGGINLDSPERGVGRLGYWEYAATGWLKTNKKSAKIRIHRPITAEDLAADNDHYDAVEISYADEDTNEYLAKFVKGVMMKPEVAARFCRNNNMRLMTGTDFIGALYGTEESKKYTAYKLLFSAKNFLRETKPNDVLMIREDGENHPHKGDFRVLTNPYSYQRESDGKRKRPSLAVEANKKYRFACAEIKDF</sequence>
<proteinExistence type="predicted"/>
<dbReference type="AlphaFoldDB" id="A0A1C3EEM4"/>